<dbReference type="Pfam" id="PF01266">
    <property type="entry name" value="DAO"/>
    <property type="match status" value="1"/>
</dbReference>
<organism evidence="5 6">
    <name type="scientific">Ceratodon purpureus</name>
    <name type="common">Fire moss</name>
    <name type="synonym">Dicranum purpureum</name>
    <dbReference type="NCBI Taxonomy" id="3225"/>
    <lineage>
        <taxon>Eukaryota</taxon>
        <taxon>Viridiplantae</taxon>
        <taxon>Streptophyta</taxon>
        <taxon>Embryophyta</taxon>
        <taxon>Bryophyta</taxon>
        <taxon>Bryophytina</taxon>
        <taxon>Bryopsida</taxon>
        <taxon>Dicranidae</taxon>
        <taxon>Pseudoditrichales</taxon>
        <taxon>Ditrichaceae</taxon>
        <taxon>Ceratodon</taxon>
    </lineage>
</organism>
<name>A0A8T0IDA0_CERPU</name>
<dbReference type="GO" id="GO:0005737">
    <property type="term" value="C:cytoplasm"/>
    <property type="evidence" value="ECO:0007669"/>
    <property type="project" value="TreeGrafter"/>
</dbReference>
<evidence type="ECO:0000256" key="3">
    <source>
        <dbReference type="ARBA" id="ARBA00046185"/>
    </source>
</evidence>
<dbReference type="PANTHER" id="PTHR13847">
    <property type="entry name" value="SARCOSINE DEHYDROGENASE-RELATED"/>
    <property type="match status" value="1"/>
</dbReference>
<keyword evidence="1" id="KW-0560">Oxidoreductase</keyword>
<sequence>MAHATLASHLHPHSLLFAPPHAHVKDSHSLVGCGVRCGPAPGPQGTTFGALKQQPCSGGTRHGRAPGAALVEGGSVFLEDLEFDVVVVGAGVIGLTVANRILEETTFSVAVVDAKQPCAGATGAGQGYVWMNHRTPASTTWGLAHRGKLLWEQLVADLAESGSDPLTAIGWQNTGSLLVAPSAEEVRGLEAHVEQMAAAGVDAEFLTAADLRTVEPSLKVGHEGGAAFVRGDSQIDAALAVALVRKRNSAYRAQGRYVELFESPVERLYRSPVDGSIEVVQTSRHKLHCREAVVLAAGAWSSKLLAQAAEEWSLPLIPSVKPRKGHLLVLEGLPQLTLNHGLMEFEYTANYAKVQRALHSQPEDASVVTGPAAISDNSFQVAMTASMDACGRLLLGSSREFSGFSTAHHFDAIEGILNRASKFLPALMEVSVQDILEKETIRTGLRPYVLGGVPLIGPVPEVEGLMLATGHEGSGLCMALGTAEILVATLLGKEAPLDIKAYLPAGRLCHSKACA</sequence>
<dbReference type="Gene3D" id="3.30.9.10">
    <property type="entry name" value="D-Amino Acid Oxidase, subunit A, domain 2"/>
    <property type="match status" value="1"/>
</dbReference>
<dbReference type="EMBL" id="CM026424">
    <property type="protein sequence ID" value="KAG0580866.1"/>
    <property type="molecule type" value="Genomic_DNA"/>
</dbReference>
<evidence type="ECO:0000313" key="5">
    <source>
        <dbReference type="EMBL" id="KAG0580866.1"/>
    </source>
</evidence>
<reference evidence="5" key="1">
    <citation type="submission" date="2020-06" db="EMBL/GenBank/DDBJ databases">
        <title>WGS assembly of Ceratodon purpureus strain R40.</title>
        <authorList>
            <person name="Carey S.B."/>
            <person name="Jenkins J."/>
            <person name="Shu S."/>
            <person name="Lovell J.T."/>
            <person name="Sreedasyam A."/>
            <person name="Maumus F."/>
            <person name="Tiley G.P."/>
            <person name="Fernandez-Pozo N."/>
            <person name="Barry K."/>
            <person name="Chen C."/>
            <person name="Wang M."/>
            <person name="Lipzen A."/>
            <person name="Daum C."/>
            <person name="Saski C.A."/>
            <person name="Payton A.C."/>
            <person name="Mcbreen J.C."/>
            <person name="Conrad R.E."/>
            <person name="Kollar L.M."/>
            <person name="Olsson S."/>
            <person name="Huttunen S."/>
            <person name="Landis J.B."/>
            <person name="Wickett N.J."/>
            <person name="Johnson M.G."/>
            <person name="Rensing S.A."/>
            <person name="Grimwood J."/>
            <person name="Schmutz J."/>
            <person name="Mcdaniel S.F."/>
        </authorList>
    </citation>
    <scope>NUCLEOTIDE SEQUENCE</scope>
    <source>
        <strain evidence="5">R40</strain>
    </source>
</reference>
<dbReference type="GO" id="GO:0016491">
    <property type="term" value="F:oxidoreductase activity"/>
    <property type="evidence" value="ECO:0007669"/>
    <property type="project" value="UniProtKB-KW"/>
</dbReference>
<evidence type="ECO:0000259" key="4">
    <source>
        <dbReference type="Pfam" id="PF01266"/>
    </source>
</evidence>
<dbReference type="AlphaFoldDB" id="A0A8T0IDA0"/>
<dbReference type="Proteomes" id="UP000822688">
    <property type="component" value="Chromosome 4"/>
</dbReference>
<comment type="function">
    <text evidence="3">Required for the assembly of the mitochondrial membrane respiratory chain NADH dehydrogenase (Complex I). Involved in mid-late stages of complex I assembly.</text>
</comment>
<accession>A0A8T0IDA0</accession>
<gene>
    <name evidence="5" type="ORF">KC19_4G206300</name>
</gene>
<keyword evidence="6" id="KW-1185">Reference proteome</keyword>
<feature type="domain" description="FAD dependent oxidoreductase" evidence="4">
    <location>
        <begin position="84"/>
        <end position="487"/>
    </location>
</feature>
<evidence type="ECO:0000313" key="6">
    <source>
        <dbReference type="Proteomes" id="UP000822688"/>
    </source>
</evidence>
<dbReference type="SUPFAM" id="SSF51905">
    <property type="entry name" value="FAD/NAD(P)-binding domain"/>
    <property type="match status" value="1"/>
</dbReference>
<proteinExistence type="predicted"/>
<comment type="caution">
    <text evidence="5">The sequence shown here is derived from an EMBL/GenBank/DDBJ whole genome shotgun (WGS) entry which is preliminary data.</text>
</comment>
<dbReference type="InterPro" id="IPR036188">
    <property type="entry name" value="FAD/NAD-bd_sf"/>
</dbReference>
<protein>
    <recommendedName>
        <fullName evidence="2">FAD-dependent oxidoreductase domain-containing protein 1</fullName>
    </recommendedName>
</protein>
<dbReference type="Gene3D" id="3.50.50.60">
    <property type="entry name" value="FAD/NAD(P)-binding domain"/>
    <property type="match status" value="1"/>
</dbReference>
<evidence type="ECO:0000256" key="1">
    <source>
        <dbReference type="ARBA" id="ARBA00023002"/>
    </source>
</evidence>
<dbReference type="PANTHER" id="PTHR13847:SF287">
    <property type="entry name" value="FAD-DEPENDENT OXIDOREDUCTASE DOMAIN-CONTAINING PROTEIN 1"/>
    <property type="match status" value="1"/>
</dbReference>
<dbReference type="InterPro" id="IPR006076">
    <property type="entry name" value="FAD-dep_OxRdtase"/>
</dbReference>
<evidence type="ECO:0000256" key="2">
    <source>
        <dbReference type="ARBA" id="ARBA00039785"/>
    </source>
</evidence>